<sequence>MTKREEQRELSLDPDICVVYLDKVTVEQEQVLGYALRPYSWQMSRLGLQEKNVQIKASASSDCLDNFFSTLEGKDYDDYNFNGVLQAQADLQGVQIMITSVIELTGGHKGIVGSCLDYLELWTSRQWIEATDSFHLSPYMVMLELRNLIAQGVLIAQEAKPDGYDVRISSPMLQSFFAKMCYHKRFGGPPSTGVDPLWVVFQAIRTLDAQAVCRPECIKRTGELSEYSYQLTLFTRIKAVLKQAYLLVDAKLLPDAKSCGVS</sequence>
<name>D8T1Q1_SELML</name>
<reference evidence="1 2" key="1">
    <citation type="journal article" date="2011" name="Science">
        <title>The Selaginella genome identifies genetic changes associated with the evolution of vascular plants.</title>
        <authorList>
            <person name="Banks J.A."/>
            <person name="Nishiyama T."/>
            <person name="Hasebe M."/>
            <person name="Bowman J.L."/>
            <person name="Gribskov M."/>
            <person name="dePamphilis C."/>
            <person name="Albert V.A."/>
            <person name="Aono N."/>
            <person name="Aoyama T."/>
            <person name="Ambrose B.A."/>
            <person name="Ashton N.W."/>
            <person name="Axtell M.J."/>
            <person name="Barker E."/>
            <person name="Barker M.S."/>
            <person name="Bennetzen J.L."/>
            <person name="Bonawitz N.D."/>
            <person name="Chapple C."/>
            <person name="Cheng C."/>
            <person name="Correa L.G."/>
            <person name="Dacre M."/>
            <person name="DeBarry J."/>
            <person name="Dreyer I."/>
            <person name="Elias M."/>
            <person name="Engstrom E.M."/>
            <person name="Estelle M."/>
            <person name="Feng L."/>
            <person name="Finet C."/>
            <person name="Floyd S.K."/>
            <person name="Frommer W.B."/>
            <person name="Fujita T."/>
            <person name="Gramzow L."/>
            <person name="Gutensohn M."/>
            <person name="Harholt J."/>
            <person name="Hattori M."/>
            <person name="Heyl A."/>
            <person name="Hirai T."/>
            <person name="Hiwatashi Y."/>
            <person name="Ishikawa M."/>
            <person name="Iwata M."/>
            <person name="Karol K.G."/>
            <person name="Koehler B."/>
            <person name="Kolukisaoglu U."/>
            <person name="Kubo M."/>
            <person name="Kurata T."/>
            <person name="Lalonde S."/>
            <person name="Li K."/>
            <person name="Li Y."/>
            <person name="Litt A."/>
            <person name="Lyons E."/>
            <person name="Manning G."/>
            <person name="Maruyama T."/>
            <person name="Michael T.P."/>
            <person name="Mikami K."/>
            <person name="Miyazaki S."/>
            <person name="Morinaga S."/>
            <person name="Murata T."/>
            <person name="Mueller-Roeber B."/>
            <person name="Nelson D.R."/>
            <person name="Obara M."/>
            <person name="Oguri Y."/>
            <person name="Olmstead R.G."/>
            <person name="Onodera N."/>
            <person name="Petersen B.L."/>
            <person name="Pils B."/>
            <person name="Prigge M."/>
            <person name="Rensing S.A."/>
            <person name="Riano-Pachon D.M."/>
            <person name="Roberts A.W."/>
            <person name="Sato Y."/>
            <person name="Scheller H.V."/>
            <person name="Schulz B."/>
            <person name="Schulz C."/>
            <person name="Shakirov E.V."/>
            <person name="Shibagaki N."/>
            <person name="Shinohara N."/>
            <person name="Shippen D.E."/>
            <person name="Soerensen I."/>
            <person name="Sotooka R."/>
            <person name="Sugimoto N."/>
            <person name="Sugita M."/>
            <person name="Sumikawa N."/>
            <person name="Tanurdzic M."/>
            <person name="Theissen G."/>
            <person name="Ulvskov P."/>
            <person name="Wakazuki S."/>
            <person name="Weng J.K."/>
            <person name="Willats W.W."/>
            <person name="Wipf D."/>
            <person name="Wolf P.G."/>
            <person name="Yang L."/>
            <person name="Zimmer A.D."/>
            <person name="Zhu Q."/>
            <person name="Mitros T."/>
            <person name="Hellsten U."/>
            <person name="Loque D."/>
            <person name="Otillar R."/>
            <person name="Salamov A."/>
            <person name="Schmutz J."/>
            <person name="Shapiro H."/>
            <person name="Lindquist E."/>
            <person name="Lucas S."/>
            <person name="Rokhsar D."/>
            <person name="Grigoriev I.V."/>
        </authorList>
    </citation>
    <scope>NUCLEOTIDE SEQUENCE [LARGE SCALE GENOMIC DNA]</scope>
</reference>
<dbReference type="KEGG" id="smo:SELMODRAFT_428092"/>
<evidence type="ECO:0000313" key="2">
    <source>
        <dbReference type="Proteomes" id="UP000001514"/>
    </source>
</evidence>
<accession>D8T1Q1</accession>
<dbReference type="InParanoid" id="D8T1Q1"/>
<evidence type="ECO:0000313" key="1">
    <source>
        <dbReference type="EMBL" id="EFJ09427.1"/>
    </source>
</evidence>
<keyword evidence="2" id="KW-1185">Reference proteome</keyword>
<gene>
    <name evidence="1" type="ORF">SELMODRAFT_428092</name>
</gene>
<dbReference type="AlphaFoldDB" id="D8T1Q1"/>
<dbReference type="Gramene" id="EFJ09427">
    <property type="protein sequence ID" value="EFJ09427"/>
    <property type="gene ID" value="SELMODRAFT_428092"/>
</dbReference>
<proteinExistence type="predicted"/>
<protein>
    <submittedName>
        <fullName evidence="1">Uncharacterized protein</fullName>
    </submittedName>
</protein>
<dbReference type="HOGENOM" id="CLU_1063194_0_0_1"/>
<dbReference type="Proteomes" id="UP000001514">
    <property type="component" value="Unassembled WGS sequence"/>
</dbReference>
<dbReference type="EMBL" id="GL377663">
    <property type="protein sequence ID" value="EFJ09427.1"/>
    <property type="molecule type" value="Genomic_DNA"/>
</dbReference>
<organism evidence="2">
    <name type="scientific">Selaginella moellendorffii</name>
    <name type="common">Spikemoss</name>
    <dbReference type="NCBI Taxonomy" id="88036"/>
    <lineage>
        <taxon>Eukaryota</taxon>
        <taxon>Viridiplantae</taxon>
        <taxon>Streptophyta</taxon>
        <taxon>Embryophyta</taxon>
        <taxon>Tracheophyta</taxon>
        <taxon>Lycopodiopsida</taxon>
        <taxon>Selaginellales</taxon>
        <taxon>Selaginellaceae</taxon>
        <taxon>Selaginella</taxon>
    </lineage>
</organism>